<dbReference type="InterPro" id="IPR031009">
    <property type="entry name" value="Tcm_partner"/>
</dbReference>
<proteinExistence type="predicted"/>
<reference evidence="1 2" key="1">
    <citation type="submission" date="2017-12" db="EMBL/GenBank/DDBJ databases">
        <title>Sequencing the genomes of 1000 Actinobacteria strains.</title>
        <authorList>
            <person name="Klenk H.-P."/>
        </authorList>
    </citation>
    <scope>NUCLEOTIDE SEQUENCE [LARGE SCALE GENOMIC DNA]</scope>
    <source>
        <strain evidence="1 2">DSM 44489</strain>
    </source>
</reference>
<accession>A0A2N3WYN8</accession>
<sequence length="328" mass="37920">MARKWSYWTKNKLQILEDYVPAFNRASERSKERIYLDLMAGQPENEERFTGAKIAGSPRRVLSSQPGFTRHLFFELPRNAERLQTVLTADFPGKLFEVIAGDSNVEIDAALASLSPFRWAPTFAFIDQQAAEVWWETLAKISRFKGPQAKTKPELWLLMSPTMVAKGVSIRGTNSSEFRERVTRLYGTRNWLNCQDAREGGTITADRYRDEMTNLMRFRLEKDLGYEFTQRIPMKMENGTTIYDMIFASDHYVGEKIMSHLYKNAAEREPAMQREARRLAKIQREEKTGTEGLFPIPAESEPDVSGAILWQPQPCWNPTQATWWTDRD</sequence>
<evidence type="ECO:0000313" key="1">
    <source>
        <dbReference type="EMBL" id="PKV98975.1"/>
    </source>
</evidence>
<dbReference type="OrthoDB" id="3837980at2"/>
<protein>
    <submittedName>
        <fullName evidence="1">Three-Cys-motif partner protein</fullName>
    </submittedName>
</protein>
<comment type="caution">
    <text evidence="1">The sequence shown here is derived from an EMBL/GenBank/DDBJ whole genome shotgun (WGS) entry which is preliminary data.</text>
</comment>
<dbReference type="AlphaFoldDB" id="A0A2N3WYN8"/>
<dbReference type="RefSeq" id="WP_101463351.1">
    <property type="nucleotide sequence ID" value="NZ_PJMW01000001.1"/>
</dbReference>
<dbReference type="EMBL" id="PJMW01000001">
    <property type="protein sequence ID" value="PKV98975.1"/>
    <property type="molecule type" value="Genomic_DNA"/>
</dbReference>
<dbReference type="NCBIfam" id="TIGR04474">
    <property type="entry name" value="tcm_partner"/>
    <property type="match status" value="1"/>
</dbReference>
<organism evidence="1 2">
    <name type="scientific">Nocardia fluminea</name>
    <dbReference type="NCBI Taxonomy" id="134984"/>
    <lineage>
        <taxon>Bacteria</taxon>
        <taxon>Bacillati</taxon>
        <taxon>Actinomycetota</taxon>
        <taxon>Actinomycetes</taxon>
        <taxon>Mycobacteriales</taxon>
        <taxon>Nocardiaceae</taxon>
        <taxon>Nocardia</taxon>
    </lineage>
</organism>
<gene>
    <name evidence="1" type="ORF">ATK86_1012</name>
</gene>
<name>A0A2N3WYN8_9NOCA</name>
<dbReference type="Proteomes" id="UP000233766">
    <property type="component" value="Unassembled WGS sequence"/>
</dbReference>
<evidence type="ECO:0000313" key="2">
    <source>
        <dbReference type="Proteomes" id="UP000233766"/>
    </source>
</evidence>
<keyword evidence="2" id="KW-1185">Reference proteome</keyword>